<reference evidence="3 4" key="1">
    <citation type="submission" date="2017-05" db="EMBL/GenBank/DDBJ databases">
        <authorList>
            <person name="Varghese N."/>
            <person name="Submissions S."/>
        </authorList>
    </citation>
    <scope>NUCLEOTIDE SEQUENCE [LARGE SCALE GENOMIC DNA]</scope>
    <source>
        <strain evidence="3 4">DSM 15949</strain>
    </source>
</reference>
<proteinExistence type="predicted"/>
<dbReference type="PANTHER" id="PTHR38834">
    <property type="entry name" value="PERIPLASMIC SUBSTRATE BINDING PROTEIN FAMILY 3"/>
    <property type="match status" value="1"/>
</dbReference>
<dbReference type="EMBL" id="FXTT01000008">
    <property type="protein sequence ID" value="SMP37044.1"/>
    <property type="molecule type" value="Genomic_DNA"/>
</dbReference>
<keyword evidence="4" id="KW-1185">Reference proteome</keyword>
<organism evidence="3 4">
    <name type="scientific">Roseibium denhamense</name>
    <dbReference type="NCBI Taxonomy" id="76305"/>
    <lineage>
        <taxon>Bacteria</taxon>
        <taxon>Pseudomonadati</taxon>
        <taxon>Pseudomonadota</taxon>
        <taxon>Alphaproteobacteria</taxon>
        <taxon>Hyphomicrobiales</taxon>
        <taxon>Stappiaceae</taxon>
        <taxon>Roseibium</taxon>
    </lineage>
</organism>
<dbReference type="SUPFAM" id="SSF53850">
    <property type="entry name" value="Periplasmic binding protein-like II"/>
    <property type="match status" value="1"/>
</dbReference>
<feature type="domain" description="Solute-binding protein family 3/N-terminal" evidence="2">
    <location>
        <begin position="27"/>
        <end position="242"/>
    </location>
</feature>
<dbReference type="Pfam" id="PF00497">
    <property type="entry name" value="SBP_bac_3"/>
    <property type="match status" value="1"/>
</dbReference>
<accession>A0ABY1PN36</accession>
<dbReference type="InterPro" id="IPR001638">
    <property type="entry name" value="Solute-binding_3/MltF_N"/>
</dbReference>
<sequence>MPMRVLACILLVLMAILPAKAQPLTIVTEEFPPYNFSQDGVPQGLSTEVVEAVLQKIGFDAKIEFLPWARAYLTAQNRKNTLIYSIGRIPEREDLFEWVGVIAPFNTSLYTRADNTGVSIASLNDAKRYSIGVSVKDVIYQYLDGEGFKQLDVVGEDVLNIRKLALGRIDIIAFDEASFNYRVALEGMDMGTFRRVYRLEEISGSLYMAFSKTSDPELVAAFREGLAAIRSDGTYEQILARYALMN</sequence>
<keyword evidence="1" id="KW-0732">Signal</keyword>
<gene>
    <name evidence="3" type="ORF">SAMN06265374_4479</name>
</gene>
<feature type="signal peptide" evidence="1">
    <location>
        <begin position="1"/>
        <end position="21"/>
    </location>
</feature>
<evidence type="ECO:0000313" key="4">
    <source>
        <dbReference type="Proteomes" id="UP001157914"/>
    </source>
</evidence>
<feature type="chain" id="PRO_5047114278" evidence="1">
    <location>
        <begin position="22"/>
        <end position="246"/>
    </location>
</feature>
<evidence type="ECO:0000256" key="1">
    <source>
        <dbReference type="SAM" id="SignalP"/>
    </source>
</evidence>
<name>A0ABY1PN36_9HYPH</name>
<dbReference type="Proteomes" id="UP001157914">
    <property type="component" value="Unassembled WGS sequence"/>
</dbReference>
<protein>
    <submittedName>
        <fullName evidence="3">Amino acid ABC transporter substrate-binding protein, PAAT family</fullName>
    </submittedName>
</protein>
<dbReference type="Gene3D" id="3.40.190.10">
    <property type="entry name" value="Periplasmic binding protein-like II"/>
    <property type="match status" value="2"/>
</dbReference>
<evidence type="ECO:0000313" key="3">
    <source>
        <dbReference type="EMBL" id="SMP37044.1"/>
    </source>
</evidence>
<dbReference type="PANTHER" id="PTHR38834:SF3">
    <property type="entry name" value="SOLUTE-BINDING PROTEIN FAMILY 3_N-TERMINAL DOMAIN-CONTAINING PROTEIN"/>
    <property type="match status" value="1"/>
</dbReference>
<comment type="caution">
    <text evidence="3">The sequence shown here is derived from an EMBL/GenBank/DDBJ whole genome shotgun (WGS) entry which is preliminary data.</text>
</comment>
<evidence type="ECO:0000259" key="2">
    <source>
        <dbReference type="Pfam" id="PF00497"/>
    </source>
</evidence>